<sequence length="203" mass="21832">MSGNRGSHNSSSANSYTGWSSGQRSTSQQYLTPEDMYNLSSGGSQYAAFNRSYPASRHSGETHSPSYSSSGSANYQYPTHSHVSSSNAQRHSYNDPSRHTSSSAPSQSYNTSTTSAYDNSSRHDTYSPNYTYSSTSNKSTGKSDRHLESSTTDKGKAKDAGRKSSSDDSTSRGRHTKDSSSGRKAGPALPPGEKLVSGVFIRY</sequence>
<gene>
    <name evidence="2" type="ORF">AB675_6361</name>
</gene>
<dbReference type="EMBL" id="LFJN01000004">
    <property type="protein sequence ID" value="KPI43949.1"/>
    <property type="molecule type" value="Genomic_DNA"/>
</dbReference>
<feature type="compositionally biased region" description="Low complexity" evidence="1">
    <location>
        <begin position="126"/>
        <end position="140"/>
    </location>
</feature>
<evidence type="ECO:0000313" key="2">
    <source>
        <dbReference type="EMBL" id="KPI43949.1"/>
    </source>
</evidence>
<dbReference type="GeneID" id="28738526"/>
<feature type="compositionally biased region" description="Basic and acidic residues" evidence="1">
    <location>
        <begin position="141"/>
        <end position="181"/>
    </location>
</feature>
<keyword evidence="3" id="KW-1185">Reference proteome</keyword>
<feature type="compositionally biased region" description="Polar residues" evidence="1">
    <location>
        <begin position="99"/>
        <end position="119"/>
    </location>
</feature>
<reference evidence="2 3" key="1">
    <citation type="submission" date="2015-06" db="EMBL/GenBank/DDBJ databases">
        <title>Draft genome of the ant-associated black yeast Phialophora attae CBS 131958.</title>
        <authorList>
            <person name="Moreno L.F."/>
            <person name="Stielow B.J."/>
            <person name="de Hoog S."/>
            <person name="Vicente V.A."/>
            <person name="Weiss V.A."/>
            <person name="de Vries M."/>
            <person name="Cruz L.M."/>
            <person name="Souza E.M."/>
        </authorList>
    </citation>
    <scope>NUCLEOTIDE SEQUENCE [LARGE SCALE GENOMIC DNA]</scope>
    <source>
        <strain evidence="2 3">CBS 131958</strain>
    </source>
</reference>
<feature type="compositionally biased region" description="Polar residues" evidence="1">
    <location>
        <begin position="73"/>
        <end position="91"/>
    </location>
</feature>
<feature type="compositionally biased region" description="Low complexity" evidence="1">
    <location>
        <begin position="62"/>
        <end position="72"/>
    </location>
</feature>
<evidence type="ECO:0000256" key="1">
    <source>
        <dbReference type="SAM" id="MobiDB-lite"/>
    </source>
</evidence>
<proteinExistence type="predicted"/>
<accession>A0A0N0NQP8</accession>
<dbReference type="RefSeq" id="XP_018003912.1">
    <property type="nucleotide sequence ID" value="XM_018146646.1"/>
</dbReference>
<protein>
    <submittedName>
        <fullName evidence="2">Uncharacterized protein</fullName>
    </submittedName>
</protein>
<evidence type="ECO:0000313" key="3">
    <source>
        <dbReference type="Proteomes" id="UP000038010"/>
    </source>
</evidence>
<organism evidence="2 3">
    <name type="scientific">Cyphellophora attinorum</name>
    <dbReference type="NCBI Taxonomy" id="1664694"/>
    <lineage>
        <taxon>Eukaryota</taxon>
        <taxon>Fungi</taxon>
        <taxon>Dikarya</taxon>
        <taxon>Ascomycota</taxon>
        <taxon>Pezizomycotina</taxon>
        <taxon>Eurotiomycetes</taxon>
        <taxon>Chaetothyriomycetidae</taxon>
        <taxon>Chaetothyriales</taxon>
        <taxon>Cyphellophoraceae</taxon>
        <taxon>Cyphellophora</taxon>
    </lineage>
</organism>
<comment type="caution">
    <text evidence="2">The sequence shown here is derived from an EMBL/GenBank/DDBJ whole genome shotgun (WGS) entry which is preliminary data.</text>
</comment>
<name>A0A0N0NQP8_9EURO</name>
<dbReference type="VEuPathDB" id="FungiDB:AB675_6361"/>
<feature type="region of interest" description="Disordered" evidence="1">
    <location>
        <begin position="1"/>
        <end position="203"/>
    </location>
</feature>
<dbReference type="AlphaFoldDB" id="A0A0N0NQP8"/>
<feature type="compositionally biased region" description="Polar residues" evidence="1">
    <location>
        <begin position="1"/>
        <end position="31"/>
    </location>
</feature>
<dbReference type="Proteomes" id="UP000038010">
    <property type="component" value="Unassembled WGS sequence"/>
</dbReference>